<dbReference type="RefSeq" id="WP_344762882.1">
    <property type="nucleotide sequence ID" value="NZ_BAAAZE010000008.1"/>
</dbReference>
<protein>
    <recommendedName>
        <fullName evidence="1">Glycosyltransferase 2-like domain-containing protein</fullName>
    </recommendedName>
</protein>
<dbReference type="InterPro" id="IPR001173">
    <property type="entry name" value="Glyco_trans_2-like"/>
</dbReference>
<dbReference type="PANTHER" id="PTHR43685">
    <property type="entry name" value="GLYCOSYLTRANSFERASE"/>
    <property type="match status" value="1"/>
</dbReference>
<feature type="domain" description="Glycosyltransferase 2-like" evidence="1">
    <location>
        <begin position="6"/>
        <end position="115"/>
    </location>
</feature>
<dbReference type="EMBL" id="BAAAZE010000008">
    <property type="protein sequence ID" value="GAA4020956.1"/>
    <property type="molecule type" value="Genomic_DNA"/>
</dbReference>
<gene>
    <name evidence="2" type="ORF">GCM10022212_17220</name>
</gene>
<comment type="caution">
    <text evidence="2">The sequence shown here is derived from an EMBL/GenBank/DDBJ whole genome shotgun (WGS) entry which is preliminary data.</text>
</comment>
<organism evidence="2 3">
    <name type="scientific">Actimicrobium antarcticum</name>
    <dbReference type="NCBI Taxonomy" id="1051899"/>
    <lineage>
        <taxon>Bacteria</taxon>
        <taxon>Pseudomonadati</taxon>
        <taxon>Pseudomonadota</taxon>
        <taxon>Betaproteobacteria</taxon>
        <taxon>Burkholderiales</taxon>
        <taxon>Oxalobacteraceae</taxon>
        <taxon>Actimicrobium</taxon>
    </lineage>
</organism>
<reference evidence="3" key="1">
    <citation type="journal article" date="2019" name="Int. J. Syst. Evol. Microbiol.">
        <title>The Global Catalogue of Microorganisms (GCM) 10K type strain sequencing project: providing services to taxonomists for standard genome sequencing and annotation.</title>
        <authorList>
            <consortium name="The Broad Institute Genomics Platform"/>
            <consortium name="The Broad Institute Genome Sequencing Center for Infectious Disease"/>
            <person name="Wu L."/>
            <person name="Ma J."/>
        </authorList>
    </citation>
    <scope>NUCLEOTIDE SEQUENCE [LARGE SCALE GENOMIC DNA]</scope>
    <source>
        <strain evidence="3">JCM 16673</strain>
    </source>
</reference>
<dbReference type="Pfam" id="PF00535">
    <property type="entry name" value="Glycos_transf_2"/>
    <property type="match status" value="1"/>
</dbReference>
<evidence type="ECO:0000259" key="1">
    <source>
        <dbReference type="Pfam" id="PF00535"/>
    </source>
</evidence>
<accession>A0ABP7T4H6</accession>
<dbReference type="Proteomes" id="UP001501353">
    <property type="component" value="Unassembled WGS sequence"/>
</dbReference>
<dbReference type="InterPro" id="IPR029044">
    <property type="entry name" value="Nucleotide-diphossugar_trans"/>
</dbReference>
<dbReference type="SUPFAM" id="SSF53448">
    <property type="entry name" value="Nucleotide-diphospho-sugar transferases"/>
    <property type="match status" value="1"/>
</dbReference>
<dbReference type="InterPro" id="IPR050834">
    <property type="entry name" value="Glycosyltransf_2"/>
</dbReference>
<dbReference type="CDD" id="cd00761">
    <property type="entry name" value="Glyco_tranf_GTA_type"/>
    <property type="match status" value="1"/>
</dbReference>
<evidence type="ECO:0000313" key="2">
    <source>
        <dbReference type="EMBL" id="GAA4020956.1"/>
    </source>
</evidence>
<name>A0ABP7T4H6_9BURK</name>
<evidence type="ECO:0000313" key="3">
    <source>
        <dbReference type="Proteomes" id="UP001501353"/>
    </source>
</evidence>
<proteinExistence type="predicted"/>
<keyword evidence="3" id="KW-1185">Reference proteome</keyword>
<dbReference type="Gene3D" id="3.90.550.10">
    <property type="entry name" value="Spore Coat Polysaccharide Biosynthesis Protein SpsA, Chain A"/>
    <property type="match status" value="1"/>
</dbReference>
<sequence length="286" mass="32147">MPDLVSVYLPTKNRLPLLQRAVSSVLGQTARNIELIIISDGSDDGTCDYVRSIASDIQVILIENKTSKGACVARNQAIEKASGKFVTGLDDDDFFMPHRIASFLSHWENLESSNVRFSCLFDTRVVDYGDSVSLSNTSTSVNQQQILTANLIGNQVFARRDSLVAAGMFNPLMPAWQDWDLWARVLKKYGDAVNIQSNTYYFDISHEFERISNRSADKIKKAAQLFYKNNCTKNNSKDILLSMVEYPQIIFTLHDIYQLLKIGKLKLVIKALLSGRFINSLSSSLN</sequence>
<dbReference type="PANTHER" id="PTHR43685:SF11">
    <property type="entry name" value="GLYCOSYLTRANSFERASE TAGX-RELATED"/>
    <property type="match status" value="1"/>
</dbReference>